<dbReference type="AlphaFoldDB" id="A0A975BKG0"/>
<dbReference type="EMBL" id="CP061800">
    <property type="protein sequence ID" value="QTA86942.1"/>
    <property type="molecule type" value="Genomic_DNA"/>
</dbReference>
<protein>
    <submittedName>
        <fullName evidence="1">Uncharacterized protein</fullName>
    </submittedName>
</protein>
<keyword evidence="2" id="KW-1185">Reference proteome</keyword>
<reference evidence="1" key="1">
    <citation type="journal article" date="2021" name="Microb. Physiol.">
        <title>Proteogenomic Insights into the Physiology of Marine, Sulfate-Reducing, Filamentous Desulfonema limicola and Desulfonema magnum.</title>
        <authorList>
            <person name="Schnaars V."/>
            <person name="Wohlbrand L."/>
            <person name="Scheve S."/>
            <person name="Hinrichs C."/>
            <person name="Reinhardt R."/>
            <person name="Rabus R."/>
        </authorList>
    </citation>
    <scope>NUCLEOTIDE SEQUENCE</scope>
    <source>
        <strain evidence="1">4be13</strain>
    </source>
</reference>
<evidence type="ECO:0000313" key="2">
    <source>
        <dbReference type="Proteomes" id="UP000663722"/>
    </source>
</evidence>
<gene>
    <name evidence="1" type="ORF">dnm_029680</name>
</gene>
<proteinExistence type="predicted"/>
<name>A0A975BKG0_9BACT</name>
<dbReference type="Proteomes" id="UP000663722">
    <property type="component" value="Chromosome"/>
</dbReference>
<dbReference type="KEGG" id="dmm:dnm_029680"/>
<accession>A0A975BKG0</accession>
<evidence type="ECO:0000313" key="1">
    <source>
        <dbReference type="EMBL" id="QTA86942.1"/>
    </source>
</evidence>
<sequence>MEDQTDILSVRLILRSVVILPETAKKAIRISHTDRPPLNPLQSET</sequence>
<organism evidence="1 2">
    <name type="scientific">Desulfonema magnum</name>
    <dbReference type="NCBI Taxonomy" id="45655"/>
    <lineage>
        <taxon>Bacteria</taxon>
        <taxon>Pseudomonadati</taxon>
        <taxon>Thermodesulfobacteriota</taxon>
        <taxon>Desulfobacteria</taxon>
        <taxon>Desulfobacterales</taxon>
        <taxon>Desulfococcaceae</taxon>
        <taxon>Desulfonema</taxon>
    </lineage>
</organism>